<dbReference type="EMBL" id="JAHLQL010000003">
    <property type="protein sequence ID" value="MBU5592113.1"/>
    <property type="molecule type" value="Genomic_DNA"/>
</dbReference>
<evidence type="ECO:0000313" key="19">
    <source>
        <dbReference type="EMBL" id="MBU5592113.1"/>
    </source>
</evidence>
<evidence type="ECO:0000259" key="17">
    <source>
        <dbReference type="Pfam" id="PF02875"/>
    </source>
</evidence>
<evidence type="ECO:0000256" key="9">
    <source>
        <dbReference type="ARBA" id="ARBA00022960"/>
    </source>
</evidence>
<keyword evidence="15" id="KW-0812">Transmembrane</keyword>
<keyword evidence="6 14" id="KW-0132">Cell division</keyword>
<keyword evidence="11 14" id="KW-0131">Cell cycle</keyword>
<dbReference type="InterPro" id="IPR004101">
    <property type="entry name" value="Mur_ligase_C"/>
</dbReference>
<evidence type="ECO:0000256" key="15">
    <source>
        <dbReference type="SAM" id="Phobius"/>
    </source>
</evidence>
<dbReference type="GO" id="GO:0008763">
    <property type="term" value="F:UDP-N-acetylmuramate-L-alanine ligase activity"/>
    <property type="evidence" value="ECO:0007669"/>
    <property type="project" value="UniProtKB-EC"/>
</dbReference>
<dbReference type="RefSeq" id="WP_216456982.1">
    <property type="nucleotide sequence ID" value="NZ_JAHLQL010000003.1"/>
</dbReference>
<dbReference type="InterPro" id="IPR005758">
    <property type="entry name" value="UDP-N-AcMur_Ala_ligase_MurC"/>
</dbReference>
<dbReference type="InterPro" id="IPR050061">
    <property type="entry name" value="MurCDEF_pg_biosynth"/>
</dbReference>
<dbReference type="PANTHER" id="PTHR43445">
    <property type="entry name" value="UDP-N-ACETYLMURAMATE--L-ALANINE LIGASE-RELATED"/>
    <property type="match status" value="1"/>
</dbReference>
<evidence type="ECO:0000256" key="11">
    <source>
        <dbReference type="ARBA" id="ARBA00023306"/>
    </source>
</evidence>
<sequence length="459" mass="51077">MSFDFLKDKNKKIHFIGIGGISMSGLAAIMLKNNFKVSGSDMKDSEILNKLRKKGAEIYIGHSDKNIKDVDLVVYTAAVPKDNPELQYSIENQIPLMDRAEFLGEIMKGHKYNVAVSGTHGKTTSTSMLAHITLKAELDPTILVGAELDIIDGNFRTGNSEYFVTESCEYKKSFLKFFPYIGIILNIDADHLDYYKDIDHIESAFTEFGNLIPEDGYLIGYAGDPRVMNVVNKVKCSTLTYGIDCGDIQGRNISFNDKGQSHVDVYRNDEKLFSIVLGVPGNHNILNALSAVATSLILGIDHKAIIEGLESFKGAHKRFEFKGEKKGITVIDDYAHHPTEIKATLDAAKNYPHNKIYCVFQPHTYSRTLALLEDFTLSFDNADEILLMDIYAAREKDTGLVSSDMLGDKIRKRGLKCTNLRNFDEALTYLNSKASKGDLILTVGAGDVVKVGEMFLHNK</sequence>
<evidence type="ECO:0000256" key="4">
    <source>
        <dbReference type="ARBA" id="ARBA00022490"/>
    </source>
</evidence>
<proteinExistence type="inferred from homology"/>
<keyword evidence="20" id="KW-1185">Reference proteome</keyword>
<dbReference type="HAMAP" id="MF_00046">
    <property type="entry name" value="MurC"/>
    <property type="match status" value="1"/>
</dbReference>
<comment type="function">
    <text evidence="14">Cell wall formation.</text>
</comment>
<feature type="domain" description="Mur ligase central" evidence="18">
    <location>
        <begin position="116"/>
        <end position="294"/>
    </location>
</feature>
<evidence type="ECO:0000256" key="5">
    <source>
        <dbReference type="ARBA" id="ARBA00022598"/>
    </source>
</evidence>
<dbReference type="Pfam" id="PF01225">
    <property type="entry name" value="Mur_ligase"/>
    <property type="match status" value="1"/>
</dbReference>
<reference evidence="19 20" key="1">
    <citation type="submission" date="2021-06" db="EMBL/GenBank/DDBJ databases">
        <authorList>
            <person name="Sun Q."/>
            <person name="Li D."/>
        </authorList>
    </citation>
    <scope>NUCLEOTIDE SEQUENCE [LARGE SCALE GENOMIC DNA]</scope>
    <source>
        <strain evidence="19 20">MSJ-4</strain>
    </source>
</reference>
<organism evidence="19 20">
    <name type="scientific">Clostridium simiarum</name>
    <dbReference type="NCBI Taxonomy" id="2841506"/>
    <lineage>
        <taxon>Bacteria</taxon>
        <taxon>Bacillati</taxon>
        <taxon>Bacillota</taxon>
        <taxon>Clostridia</taxon>
        <taxon>Eubacteriales</taxon>
        <taxon>Clostridiaceae</taxon>
        <taxon>Clostridium</taxon>
    </lineage>
</organism>
<dbReference type="Proteomes" id="UP000736583">
    <property type="component" value="Unassembled WGS sequence"/>
</dbReference>
<comment type="caution">
    <text evidence="19">The sequence shown here is derived from an EMBL/GenBank/DDBJ whole genome shotgun (WGS) entry which is preliminary data.</text>
</comment>
<dbReference type="Pfam" id="PF02875">
    <property type="entry name" value="Mur_ligase_C"/>
    <property type="match status" value="1"/>
</dbReference>
<dbReference type="InterPro" id="IPR013221">
    <property type="entry name" value="Mur_ligase_cen"/>
</dbReference>
<comment type="catalytic activity">
    <reaction evidence="13 14">
        <text>UDP-N-acetyl-alpha-D-muramate + L-alanine + ATP = UDP-N-acetyl-alpha-D-muramoyl-L-alanine + ADP + phosphate + H(+)</text>
        <dbReference type="Rhea" id="RHEA:23372"/>
        <dbReference type="ChEBI" id="CHEBI:15378"/>
        <dbReference type="ChEBI" id="CHEBI:30616"/>
        <dbReference type="ChEBI" id="CHEBI:43474"/>
        <dbReference type="ChEBI" id="CHEBI:57972"/>
        <dbReference type="ChEBI" id="CHEBI:70757"/>
        <dbReference type="ChEBI" id="CHEBI:83898"/>
        <dbReference type="ChEBI" id="CHEBI:456216"/>
        <dbReference type="EC" id="6.3.2.8"/>
    </reaction>
</comment>
<keyword evidence="9 14" id="KW-0133">Cell shape</keyword>
<evidence type="ECO:0000256" key="1">
    <source>
        <dbReference type="ARBA" id="ARBA00004496"/>
    </source>
</evidence>
<comment type="subcellular location">
    <subcellularLocation>
        <location evidence="1 14">Cytoplasm</location>
    </subcellularLocation>
</comment>
<keyword evidence="15" id="KW-0472">Membrane</keyword>
<evidence type="ECO:0000256" key="2">
    <source>
        <dbReference type="ARBA" id="ARBA00004752"/>
    </source>
</evidence>
<evidence type="ECO:0000256" key="12">
    <source>
        <dbReference type="ARBA" id="ARBA00023316"/>
    </source>
</evidence>
<keyword evidence="5 14" id="KW-0436">Ligase</keyword>
<evidence type="ECO:0000256" key="10">
    <source>
        <dbReference type="ARBA" id="ARBA00022984"/>
    </source>
</evidence>
<evidence type="ECO:0000259" key="18">
    <source>
        <dbReference type="Pfam" id="PF08245"/>
    </source>
</evidence>
<keyword evidence="8 14" id="KW-0067">ATP-binding</keyword>
<comment type="similarity">
    <text evidence="14">Belongs to the MurCDEF family.</text>
</comment>
<keyword evidence="7 14" id="KW-0547">Nucleotide-binding</keyword>
<protein>
    <recommendedName>
        <fullName evidence="3 14">UDP-N-acetylmuramate--L-alanine ligase</fullName>
        <ecNumber evidence="3 14">6.3.2.8</ecNumber>
    </recommendedName>
    <alternativeName>
        <fullName evidence="14">UDP-N-acetylmuramoyl-L-alanine synthetase</fullName>
    </alternativeName>
</protein>
<keyword evidence="4 14" id="KW-0963">Cytoplasm</keyword>
<evidence type="ECO:0000256" key="8">
    <source>
        <dbReference type="ARBA" id="ARBA00022840"/>
    </source>
</evidence>
<comment type="pathway">
    <text evidence="2 14">Cell wall biogenesis; peptidoglycan biosynthesis.</text>
</comment>
<evidence type="ECO:0000259" key="16">
    <source>
        <dbReference type="Pfam" id="PF01225"/>
    </source>
</evidence>
<dbReference type="EC" id="6.3.2.8" evidence="3 14"/>
<keyword evidence="15" id="KW-1133">Transmembrane helix</keyword>
<evidence type="ECO:0000256" key="6">
    <source>
        <dbReference type="ARBA" id="ARBA00022618"/>
    </source>
</evidence>
<evidence type="ECO:0000256" key="7">
    <source>
        <dbReference type="ARBA" id="ARBA00022741"/>
    </source>
</evidence>
<evidence type="ECO:0000256" key="14">
    <source>
        <dbReference type="HAMAP-Rule" id="MF_00046"/>
    </source>
</evidence>
<keyword evidence="10 14" id="KW-0573">Peptidoglycan synthesis</keyword>
<feature type="transmembrane region" description="Helical" evidence="15">
    <location>
        <begin position="12"/>
        <end position="31"/>
    </location>
</feature>
<keyword evidence="12 14" id="KW-0961">Cell wall biogenesis/degradation</keyword>
<evidence type="ECO:0000313" key="20">
    <source>
        <dbReference type="Proteomes" id="UP000736583"/>
    </source>
</evidence>
<dbReference type="NCBIfam" id="TIGR01082">
    <property type="entry name" value="murC"/>
    <property type="match status" value="1"/>
</dbReference>
<feature type="binding site" evidence="14">
    <location>
        <begin position="118"/>
        <end position="124"/>
    </location>
    <ligand>
        <name>ATP</name>
        <dbReference type="ChEBI" id="CHEBI:30616"/>
    </ligand>
</feature>
<name>A0ABS6F1I7_9CLOT</name>
<dbReference type="Pfam" id="PF08245">
    <property type="entry name" value="Mur_ligase_M"/>
    <property type="match status" value="1"/>
</dbReference>
<dbReference type="InterPro" id="IPR000713">
    <property type="entry name" value="Mur_ligase_N"/>
</dbReference>
<accession>A0ABS6F1I7</accession>
<evidence type="ECO:0000256" key="13">
    <source>
        <dbReference type="ARBA" id="ARBA00047833"/>
    </source>
</evidence>
<evidence type="ECO:0000256" key="3">
    <source>
        <dbReference type="ARBA" id="ARBA00012211"/>
    </source>
</evidence>
<gene>
    <name evidence="14 19" type="primary">murC</name>
    <name evidence="19" type="ORF">KQI89_10110</name>
</gene>
<feature type="domain" description="Mur ligase C-terminal" evidence="17">
    <location>
        <begin position="318"/>
        <end position="446"/>
    </location>
</feature>
<feature type="domain" description="Mur ligase N-terminal catalytic" evidence="16">
    <location>
        <begin position="12"/>
        <end position="110"/>
    </location>
</feature>
<dbReference type="PANTHER" id="PTHR43445:SF3">
    <property type="entry name" value="UDP-N-ACETYLMURAMATE--L-ALANINE LIGASE"/>
    <property type="match status" value="1"/>
</dbReference>